<dbReference type="PRINTS" id="PR00950">
    <property type="entry name" value="TYPE3IMSPROT"/>
</dbReference>
<comment type="caution">
    <text evidence="4">The sequence shown here is derived from an EMBL/GenBank/DDBJ whole genome shotgun (WGS) entry which is preliminary data.</text>
</comment>
<keyword evidence="3" id="KW-1133">Transmembrane helix</keyword>
<evidence type="ECO:0000256" key="1">
    <source>
        <dbReference type="ARBA" id="ARBA00010690"/>
    </source>
</evidence>
<dbReference type="RefSeq" id="WP_146792819.1">
    <property type="nucleotide sequence ID" value="NZ_BARC01000005.1"/>
</dbReference>
<dbReference type="GO" id="GO:0009306">
    <property type="term" value="P:protein secretion"/>
    <property type="evidence" value="ECO:0007669"/>
    <property type="project" value="InterPro"/>
</dbReference>
<keyword evidence="3" id="KW-0812">Transmembrane</keyword>
<dbReference type="GO" id="GO:0005886">
    <property type="term" value="C:plasma membrane"/>
    <property type="evidence" value="ECO:0007669"/>
    <property type="project" value="TreeGrafter"/>
</dbReference>
<dbReference type="EMBL" id="BJUZ01000001">
    <property type="protein sequence ID" value="GEK92233.1"/>
    <property type="molecule type" value="Genomic_DNA"/>
</dbReference>
<accession>A0A511AY32</accession>
<evidence type="ECO:0000313" key="5">
    <source>
        <dbReference type="Proteomes" id="UP000321230"/>
    </source>
</evidence>
<dbReference type="InterPro" id="IPR029025">
    <property type="entry name" value="T3SS_substrate_exporter_C"/>
</dbReference>
<feature type="transmembrane region" description="Helical" evidence="3">
    <location>
        <begin position="95"/>
        <end position="117"/>
    </location>
</feature>
<dbReference type="AlphaFoldDB" id="A0A511AY32"/>
<evidence type="ECO:0000256" key="2">
    <source>
        <dbReference type="SAM" id="MobiDB-lite"/>
    </source>
</evidence>
<reference evidence="4 5" key="1">
    <citation type="submission" date="2019-07" db="EMBL/GenBank/DDBJ databases">
        <title>Whole genome shotgun sequence of Gluconobacter wancherniae NBRC 103581.</title>
        <authorList>
            <person name="Hosoyama A."/>
            <person name="Uohara A."/>
            <person name="Ohji S."/>
            <person name="Ichikawa N."/>
        </authorList>
    </citation>
    <scope>NUCLEOTIDE SEQUENCE [LARGE SCALE GENOMIC DNA]</scope>
    <source>
        <strain evidence="4 5">NBRC 103581</strain>
    </source>
</reference>
<comment type="similarity">
    <text evidence="1">Belongs to the type III secretion exporter family.</text>
</comment>
<feature type="region of interest" description="Disordered" evidence="2">
    <location>
        <begin position="224"/>
        <end position="257"/>
    </location>
</feature>
<organism evidence="4 5">
    <name type="scientific">Gluconobacter wancherniae NBRC 103581</name>
    <dbReference type="NCBI Taxonomy" id="656744"/>
    <lineage>
        <taxon>Bacteria</taxon>
        <taxon>Pseudomonadati</taxon>
        <taxon>Pseudomonadota</taxon>
        <taxon>Alphaproteobacteria</taxon>
        <taxon>Acetobacterales</taxon>
        <taxon>Acetobacteraceae</taxon>
        <taxon>Gluconobacter</taxon>
    </lineage>
</organism>
<evidence type="ECO:0000256" key="3">
    <source>
        <dbReference type="SAM" id="Phobius"/>
    </source>
</evidence>
<dbReference type="Pfam" id="PF01312">
    <property type="entry name" value="Bac_export_2"/>
    <property type="match status" value="1"/>
</dbReference>
<dbReference type="Gene3D" id="3.40.1690.10">
    <property type="entry name" value="secretion proteins EscU"/>
    <property type="match status" value="1"/>
</dbReference>
<protein>
    <submittedName>
        <fullName evidence="4">EscU/YscU/HrcU family type III secretion system export apparatus switch protein</fullName>
    </submittedName>
</protein>
<evidence type="ECO:0000313" key="4">
    <source>
        <dbReference type="EMBL" id="GEK92233.1"/>
    </source>
</evidence>
<name>A0A511AY32_9PROT</name>
<dbReference type="Proteomes" id="UP000321230">
    <property type="component" value="Unassembled WGS sequence"/>
</dbReference>
<dbReference type="OrthoDB" id="9807950at2"/>
<keyword evidence="5" id="KW-1185">Reference proteome</keyword>
<feature type="transmembrane region" description="Helical" evidence="3">
    <location>
        <begin position="152"/>
        <end position="172"/>
    </location>
</feature>
<dbReference type="PANTHER" id="PTHR30531">
    <property type="entry name" value="FLAGELLAR BIOSYNTHETIC PROTEIN FLHB"/>
    <property type="match status" value="1"/>
</dbReference>
<dbReference type="PANTHER" id="PTHR30531:SF12">
    <property type="entry name" value="FLAGELLAR BIOSYNTHETIC PROTEIN FLHB"/>
    <property type="match status" value="1"/>
</dbReference>
<proteinExistence type="inferred from homology"/>
<sequence length="347" mass="38082">MSGSSSEEKSLPASAKKLADERRKGHIAKAPDLQSGGVTIMLIGWLLLRRNAIAVHLQTMMDAVGNALTMDFRSGIASVDQTLRTICIEDALTPLALAVFTGIIVRLLTNGGFVFALDPLMPKFEKINPVSGFANLFKPRTFVDLGMSLVKVLFFGGALALIIHSAIGGLVRVPEAGITALPRILFMLLMPILGAACVFYMVAGVIDLLIQRQMFLKEMRMTPTEAKNEQKESQGNPLIKRQQRRLQSQARRNTAPLGPKQASVMICGDAVVIGLRYKPPQTPLPRIVCRAHGEQAEIYRTIAQEGRIPVVWDYELARNLADKFKPGTTITPEFFQPVARILQNLPS</sequence>
<gene>
    <name evidence="4" type="primary">rhcU</name>
    <name evidence="4" type="ORF">GWA01_00030</name>
</gene>
<feature type="transmembrane region" description="Helical" evidence="3">
    <location>
        <begin position="184"/>
        <end position="210"/>
    </location>
</feature>
<dbReference type="InterPro" id="IPR006135">
    <property type="entry name" value="T3SS_substrate_exporter"/>
</dbReference>
<keyword evidence="3" id="KW-0472">Membrane</keyword>
<dbReference type="SUPFAM" id="SSF160544">
    <property type="entry name" value="EscU C-terminal domain-like"/>
    <property type="match status" value="1"/>
</dbReference>